<keyword evidence="4" id="KW-0574">Periplasm</keyword>
<dbReference type="PIRSF" id="PIRSF019574">
    <property type="entry name" value="Periplasmic_polyamine_BP"/>
    <property type="match status" value="1"/>
</dbReference>
<name>A0A1T4LZ49_TREPO</name>
<protein>
    <submittedName>
        <fullName evidence="7">Spermidine/putrescine transport system substrate-binding protein</fullName>
    </submittedName>
</protein>
<evidence type="ECO:0000256" key="6">
    <source>
        <dbReference type="SAM" id="SignalP"/>
    </source>
</evidence>
<dbReference type="OrthoDB" id="9769319at2"/>
<evidence type="ECO:0000256" key="1">
    <source>
        <dbReference type="ARBA" id="ARBA00004418"/>
    </source>
</evidence>
<feature type="binding site" evidence="5">
    <location>
        <begin position="168"/>
        <end position="171"/>
    </location>
    <ligand>
        <name>spermidine</name>
        <dbReference type="ChEBI" id="CHEBI:57834"/>
    </ligand>
</feature>
<dbReference type="GO" id="GO:0015846">
    <property type="term" value="P:polyamine transport"/>
    <property type="evidence" value="ECO:0007669"/>
    <property type="project" value="InterPro"/>
</dbReference>
<dbReference type="PROSITE" id="PS51257">
    <property type="entry name" value="PROKAR_LIPOPROTEIN"/>
    <property type="match status" value="1"/>
</dbReference>
<dbReference type="Proteomes" id="UP000190423">
    <property type="component" value="Unassembled WGS sequence"/>
</dbReference>
<dbReference type="InterPro" id="IPR006059">
    <property type="entry name" value="SBP"/>
</dbReference>
<reference evidence="7 8" key="1">
    <citation type="submission" date="2017-02" db="EMBL/GenBank/DDBJ databases">
        <authorList>
            <person name="Peterson S.W."/>
        </authorList>
    </citation>
    <scope>NUCLEOTIDE SEQUENCE [LARGE SCALE GENOMIC DNA]</scope>
    <source>
        <strain evidence="7 8">ATCC BAA-908</strain>
    </source>
</reference>
<dbReference type="GeneID" id="78317055"/>
<dbReference type="Pfam" id="PF13416">
    <property type="entry name" value="SBP_bac_8"/>
    <property type="match status" value="1"/>
</dbReference>
<evidence type="ECO:0000313" key="7">
    <source>
        <dbReference type="EMBL" id="SJZ59744.1"/>
    </source>
</evidence>
<dbReference type="GO" id="GO:0019808">
    <property type="term" value="F:polyamine binding"/>
    <property type="evidence" value="ECO:0007669"/>
    <property type="project" value="InterPro"/>
</dbReference>
<proteinExistence type="predicted"/>
<evidence type="ECO:0000256" key="3">
    <source>
        <dbReference type="ARBA" id="ARBA00022729"/>
    </source>
</evidence>
<dbReference type="GO" id="GO:0042597">
    <property type="term" value="C:periplasmic space"/>
    <property type="evidence" value="ECO:0007669"/>
    <property type="project" value="UniProtKB-SubCell"/>
</dbReference>
<sequence length="345" mass="39520">MKKVNIILAAALAGTIGLSSCSKAGANNTLYLFNWTYYTPDSVIEKFEQEYECKVVVDSFDSNEVMYAKLRNGASGYDITFPSQDYTSIMIKQGMLQEIDQEQFENKKYINPAALEKAVYDPEMKYSVPYYMGAAGIAVNKTKVTDYEKSWNIFARKDLKGHMTMMDDMREVMGDALAYCGYSVNTLDDAQLTQAVDLVNKEWKPNLIKFDAEGFGKSFATGDFWVCQGYAEVVYGEVQEEKQDDIIDFFIPAEGGPMYLDSMVILKGAKHYDLAMKFINFFHRPEIYAEFLDTFKFPSFVNTEAAKYTTKKPMYKAEEMSNCELKNDLGEGLEKYNEYWQNIRF</sequence>
<evidence type="ECO:0000256" key="2">
    <source>
        <dbReference type="ARBA" id="ARBA00022448"/>
    </source>
</evidence>
<evidence type="ECO:0000256" key="4">
    <source>
        <dbReference type="ARBA" id="ARBA00022764"/>
    </source>
</evidence>
<keyword evidence="3 6" id="KW-0732">Signal</keyword>
<dbReference type="STRING" id="261392.SAMN02745149_01774"/>
<feature type="signal peptide" evidence="6">
    <location>
        <begin position="1"/>
        <end position="24"/>
    </location>
</feature>
<keyword evidence="8" id="KW-1185">Reference proteome</keyword>
<dbReference type="SUPFAM" id="SSF53850">
    <property type="entry name" value="Periplasmic binding protein-like II"/>
    <property type="match status" value="1"/>
</dbReference>
<accession>A0A1T4LZ49</accession>
<dbReference type="Gene3D" id="3.40.190.10">
    <property type="entry name" value="Periplasmic binding protein-like II"/>
    <property type="match status" value="2"/>
</dbReference>
<feature type="chain" id="PRO_5013295523" evidence="6">
    <location>
        <begin position="25"/>
        <end position="345"/>
    </location>
</feature>
<gene>
    <name evidence="7" type="ORF">SAMN02745149_01774</name>
</gene>
<evidence type="ECO:0000256" key="5">
    <source>
        <dbReference type="PIRSR" id="PIRSR019574-1"/>
    </source>
</evidence>
<dbReference type="RefSeq" id="WP_078933708.1">
    <property type="nucleotide sequence ID" value="NZ_FUWG01000013.1"/>
</dbReference>
<evidence type="ECO:0000313" key="8">
    <source>
        <dbReference type="Proteomes" id="UP000190423"/>
    </source>
</evidence>
<dbReference type="EMBL" id="FUWG01000013">
    <property type="protein sequence ID" value="SJZ59744.1"/>
    <property type="molecule type" value="Genomic_DNA"/>
</dbReference>
<dbReference type="PANTHER" id="PTHR30222">
    <property type="entry name" value="SPERMIDINE/PUTRESCINE-BINDING PERIPLASMIC PROTEIN"/>
    <property type="match status" value="1"/>
</dbReference>
<dbReference type="InterPro" id="IPR001188">
    <property type="entry name" value="Sperm_putr-bd"/>
</dbReference>
<comment type="subcellular location">
    <subcellularLocation>
        <location evidence="1">Periplasm</location>
    </subcellularLocation>
</comment>
<dbReference type="PRINTS" id="PR00909">
    <property type="entry name" value="SPERMDNBNDNG"/>
</dbReference>
<keyword evidence="2" id="KW-0813">Transport</keyword>
<dbReference type="AlphaFoldDB" id="A0A1T4LZ49"/>
<dbReference type="PANTHER" id="PTHR30222:SF17">
    <property type="entry name" value="SPERMIDINE_PUTRESCINE-BINDING PERIPLASMIC PROTEIN"/>
    <property type="match status" value="1"/>
</dbReference>
<organism evidence="7 8">
    <name type="scientific">Treponema porcinum</name>
    <dbReference type="NCBI Taxonomy" id="261392"/>
    <lineage>
        <taxon>Bacteria</taxon>
        <taxon>Pseudomonadati</taxon>
        <taxon>Spirochaetota</taxon>
        <taxon>Spirochaetia</taxon>
        <taxon>Spirochaetales</taxon>
        <taxon>Treponemataceae</taxon>
        <taxon>Treponema</taxon>
    </lineage>
</organism>